<dbReference type="PANTHER" id="PTHR47027:SF26">
    <property type="entry name" value="REVERSE TRANSCRIPTASE DOMAIN-CONTAINING PROTEIN"/>
    <property type="match status" value="1"/>
</dbReference>
<proteinExistence type="predicted"/>
<keyword evidence="2" id="KW-1185">Reference proteome</keyword>
<dbReference type="AlphaFoldDB" id="A0AAV7QHF3"/>
<reference evidence="1" key="1">
    <citation type="journal article" date="2022" name="bioRxiv">
        <title>Sequencing and chromosome-scale assembly of the giantPleurodeles waltlgenome.</title>
        <authorList>
            <person name="Brown T."/>
            <person name="Elewa A."/>
            <person name="Iarovenko S."/>
            <person name="Subramanian E."/>
            <person name="Araus A.J."/>
            <person name="Petzold A."/>
            <person name="Susuki M."/>
            <person name="Suzuki K.-i.T."/>
            <person name="Hayashi T."/>
            <person name="Toyoda A."/>
            <person name="Oliveira C."/>
            <person name="Osipova E."/>
            <person name="Leigh N.D."/>
            <person name="Simon A."/>
            <person name="Yun M.H."/>
        </authorList>
    </citation>
    <scope>NUCLEOTIDE SEQUENCE</scope>
    <source>
        <strain evidence="1">20211129_DDA</strain>
        <tissue evidence="1">Liver</tissue>
    </source>
</reference>
<name>A0AAV7QHF3_PLEWA</name>
<evidence type="ECO:0000313" key="1">
    <source>
        <dbReference type="EMBL" id="KAJ1138529.1"/>
    </source>
</evidence>
<sequence>MLVDLTKAVDNVNPEGLWRIMEKFGYPGKFISMVHQFHDCMLARVLDDGDSSDTFPVTNRVKEGCALARTLFSMMFLAMLSDAFCDDEETSSKIINRTDGRLFNMCRVQAKTMVEGDSVRDFLFTDDCALNSVTEAQMQRSRNCYSTACKNFGQSVPRRLKSYISPHRKRRIVDKFTYLSSTLSRSVKVDNEVDTCITKAGFAFGWLRESVWERRGIKLSTKLKMYKTVVVPTLLCACETWTVYERHAKKLNRFHMNCLRRLLKITWQNKVPDKDVLSQTGLPSIYTLLRRAQVRWEGQLVCMPETRLPKRLCYGELAEGKQTQGEQKKSFKDMLKVSLKNFGIELDSWETLTHNHPTG</sequence>
<evidence type="ECO:0000313" key="2">
    <source>
        <dbReference type="Proteomes" id="UP001066276"/>
    </source>
</evidence>
<dbReference type="Proteomes" id="UP001066276">
    <property type="component" value="Chromosome 6"/>
</dbReference>
<evidence type="ECO:0008006" key="3">
    <source>
        <dbReference type="Google" id="ProtNLM"/>
    </source>
</evidence>
<gene>
    <name evidence="1" type="ORF">NDU88_004910</name>
</gene>
<dbReference type="EMBL" id="JANPWB010000010">
    <property type="protein sequence ID" value="KAJ1138529.1"/>
    <property type="molecule type" value="Genomic_DNA"/>
</dbReference>
<organism evidence="1 2">
    <name type="scientific">Pleurodeles waltl</name>
    <name type="common">Iberian ribbed newt</name>
    <dbReference type="NCBI Taxonomy" id="8319"/>
    <lineage>
        <taxon>Eukaryota</taxon>
        <taxon>Metazoa</taxon>
        <taxon>Chordata</taxon>
        <taxon>Craniata</taxon>
        <taxon>Vertebrata</taxon>
        <taxon>Euteleostomi</taxon>
        <taxon>Amphibia</taxon>
        <taxon>Batrachia</taxon>
        <taxon>Caudata</taxon>
        <taxon>Salamandroidea</taxon>
        <taxon>Salamandridae</taxon>
        <taxon>Pleurodelinae</taxon>
        <taxon>Pleurodeles</taxon>
    </lineage>
</organism>
<dbReference type="PANTHER" id="PTHR47027">
    <property type="entry name" value="REVERSE TRANSCRIPTASE DOMAIN-CONTAINING PROTEIN"/>
    <property type="match status" value="1"/>
</dbReference>
<comment type="caution">
    <text evidence="1">The sequence shown here is derived from an EMBL/GenBank/DDBJ whole genome shotgun (WGS) entry which is preliminary data.</text>
</comment>
<protein>
    <recommendedName>
        <fullName evidence="3">Reverse transcriptase domain-containing protein</fullName>
    </recommendedName>
</protein>
<accession>A0AAV7QHF3</accession>